<proteinExistence type="inferred from homology"/>
<dbReference type="GO" id="GO:0032434">
    <property type="term" value="P:regulation of proteasomal ubiquitin-dependent protein catabolic process"/>
    <property type="evidence" value="ECO:0007669"/>
    <property type="project" value="TreeGrafter"/>
</dbReference>
<keyword evidence="4" id="KW-0808">Transferase</keyword>
<dbReference type="InterPro" id="IPR056580">
    <property type="entry name" value="Ufl1_dom"/>
</dbReference>
<evidence type="ECO:0000256" key="1">
    <source>
        <dbReference type="ARBA" id="ARBA00003950"/>
    </source>
</evidence>
<protein>
    <recommendedName>
        <fullName evidence="3">E3 UFM1-protein ligase 1 homolog</fullName>
    </recommendedName>
    <alternativeName>
        <fullName evidence="6">E3 UFM1-protein transferase 1 homolog</fullName>
    </alternativeName>
</protein>
<feature type="domain" description="E3 UFM1-protein ligase 1-like" evidence="9">
    <location>
        <begin position="513"/>
        <end position="614"/>
    </location>
</feature>
<dbReference type="GO" id="GO:0061666">
    <property type="term" value="F:UFM1 ligase activity"/>
    <property type="evidence" value="ECO:0007669"/>
    <property type="project" value="InterPro"/>
</dbReference>
<dbReference type="GO" id="GO:1990592">
    <property type="term" value="P:protein K69-linked ufmylation"/>
    <property type="evidence" value="ECO:0007669"/>
    <property type="project" value="TreeGrafter"/>
</dbReference>
<keyword evidence="11" id="KW-1185">Reference proteome</keyword>
<sequence length="730" mass="82216">MTSWADIKKLAADLQRVQLTEGAKKLSENNCIEVVHKLMSAKLLDLIFTTDGKEYITKKHLVTEIRNECLAHDGRAPIGDIAAALHVEFGQIEAQINDVVAEDPDFFVCNGELISSDYIRKLSLELDAKLKELGSISLQHLTKTMHIPTEVLNNHILPNIGSTIDAVQYGDMLYTSTYLRAQRNALRAVLSALTRVTQLSRIQQHLNLSPSLFSSLWDELKDMKAVPGNIVGNKNSSNALYVPNIHERMVKQYTLNTFHENQFIDFGTLKKLFVTDPTSYLKQVFSKEEYKKNLVVFPSCVISVELWQDIEKTVVEEMAKTEYCDLVNLIPPGVPFEDSDIEVAGQLLLKKYPDWRTTESGLCYNTRIIGKVVKALDAFILEKAETLAPEYAKQMRQQQPQKNKVDSKKATATADDDDWDANPGKKKKGGKQKGGKQQKVTEEPKQVSSSIKIQSDEIEEELKTQCNLPEELVEEIRDDIQRQVDVIFRERVEAVLLSIHQSAAQNQKKTLQLLQQQVQNLYGNICMFEQGTSEFDIGTATSLKQHLLRTLCTDFANVVLEYVSGVSNIGSLTPKVRTEVLNGISSADTREPIIELYNNLTDLEKFFEAATAASSIRLRVPDKKQMEDMREAYVADLRAQLKASEDPAASFLLAVLIFLATRLNVYVHASGKFVRELLNHIEKAEDVKSSEVELLNECHKLVVASLKKNRSDEEGEDIIQKIEELKAFVA</sequence>
<dbReference type="Pfam" id="PF25041">
    <property type="entry name" value="UFL1_C"/>
    <property type="match status" value="1"/>
</dbReference>
<dbReference type="WBParaSite" id="L893_g19315.t1">
    <property type="protein sequence ID" value="L893_g19315.t1"/>
    <property type="gene ID" value="L893_g19315"/>
</dbReference>
<name>A0A1I7YS91_9BILA</name>
<evidence type="ECO:0000259" key="10">
    <source>
        <dbReference type="Pfam" id="PF25041"/>
    </source>
</evidence>
<dbReference type="Pfam" id="PF09743">
    <property type="entry name" value="E3_UFM1_ligase"/>
    <property type="match status" value="1"/>
</dbReference>
<accession>A0A1I7YS91</accession>
<evidence type="ECO:0000256" key="4">
    <source>
        <dbReference type="ARBA" id="ARBA00022679"/>
    </source>
</evidence>
<evidence type="ECO:0000256" key="7">
    <source>
        <dbReference type="SAM" id="MobiDB-lite"/>
    </source>
</evidence>
<dbReference type="Proteomes" id="UP000095287">
    <property type="component" value="Unplaced"/>
</dbReference>
<comment type="similarity">
    <text evidence="2">Belongs to the UFL1 family.</text>
</comment>
<dbReference type="PANTHER" id="PTHR31057">
    <property type="entry name" value="E3 UFM1-PROTEIN LIGASE 1"/>
    <property type="match status" value="1"/>
</dbReference>
<feature type="region of interest" description="Disordered" evidence="7">
    <location>
        <begin position="392"/>
        <end position="452"/>
    </location>
</feature>
<evidence type="ECO:0000313" key="11">
    <source>
        <dbReference type="Proteomes" id="UP000095287"/>
    </source>
</evidence>
<evidence type="ECO:0000259" key="8">
    <source>
        <dbReference type="Pfam" id="PF09743"/>
    </source>
</evidence>
<dbReference type="GO" id="GO:0005789">
    <property type="term" value="C:endoplasmic reticulum membrane"/>
    <property type="evidence" value="ECO:0007669"/>
    <property type="project" value="TreeGrafter"/>
</dbReference>
<dbReference type="GO" id="GO:0034976">
    <property type="term" value="P:response to endoplasmic reticulum stress"/>
    <property type="evidence" value="ECO:0007669"/>
    <property type="project" value="TreeGrafter"/>
</dbReference>
<dbReference type="PANTHER" id="PTHR31057:SF0">
    <property type="entry name" value="E3 UFM1-PROTEIN LIGASE 1"/>
    <property type="match status" value="1"/>
</dbReference>
<dbReference type="Pfam" id="PF23659">
    <property type="entry name" value="UFL1"/>
    <property type="match status" value="1"/>
</dbReference>
<dbReference type="InterPro" id="IPR018611">
    <property type="entry name" value="Ufl1"/>
</dbReference>
<evidence type="ECO:0000256" key="2">
    <source>
        <dbReference type="ARBA" id="ARBA00010789"/>
    </source>
</evidence>
<feature type="domain" description="E3 UFM1-protein ligase-like C-terminal" evidence="10">
    <location>
        <begin position="633"/>
        <end position="717"/>
    </location>
</feature>
<dbReference type="InterPro" id="IPR056579">
    <property type="entry name" value="Ufl1_N"/>
</dbReference>
<evidence type="ECO:0000256" key="3">
    <source>
        <dbReference type="ARBA" id="ARBA00014160"/>
    </source>
</evidence>
<reference evidence="12" key="1">
    <citation type="submission" date="2016-11" db="UniProtKB">
        <authorList>
            <consortium name="WormBaseParasite"/>
        </authorList>
    </citation>
    <scope>IDENTIFICATION</scope>
</reference>
<comment type="function">
    <text evidence="1">E3 UFM1-protein ligase that mediates ufmylation of target proteins.</text>
</comment>
<keyword evidence="5" id="KW-0833">Ubl conjugation pathway</keyword>
<dbReference type="InterPro" id="IPR056761">
    <property type="entry name" value="Ufl1-like_C"/>
</dbReference>
<evidence type="ECO:0000256" key="5">
    <source>
        <dbReference type="ARBA" id="ARBA00022786"/>
    </source>
</evidence>
<evidence type="ECO:0000256" key="6">
    <source>
        <dbReference type="ARBA" id="ARBA00030452"/>
    </source>
</evidence>
<evidence type="ECO:0000259" key="9">
    <source>
        <dbReference type="Pfam" id="PF23659"/>
    </source>
</evidence>
<feature type="domain" description="E3 UFM1-protein ligase 1-like N-terminal" evidence="8">
    <location>
        <begin position="6"/>
        <end position="281"/>
    </location>
</feature>
<feature type="compositionally biased region" description="Basic residues" evidence="7">
    <location>
        <begin position="424"/>
        <end position="436"/>
    </location>
</feature>
<evidence type="ECO:0000313" key="12">
    <source>
        <dbReference type="WBParaSite" id="L893_g19315.t1"/>
    </source>
</evidence>
<dbReference type="AlphaFoldDB" id="A0A1I7YS91"/>
<organism evidence="11 12">
    <name type="scientific">Steinernema glaseri</name>
    <dbReference type="NCBI Taxonomy" id="37863"/>
    <lineage>
        <taxon>Eukaryota</taxon>
        <taxon>Metazoa</taxon>
        <taxon>Ecdysozoa</taxon>
        <taxon>Nematoda</taxon>
        <taxon>Chromadorea</taxon>
        <taxon>Rhabditida</taxon>
        <taxon>Tylenchina</taxon>
        <taxon>Panagrolaimomorpha</taxon>
        <taxon>Strongyloidoidea</taxon>
        <taxon>Steinernematidae</taxon>
        <taxon>Steinernema</taxon>
    </lineage>
</organism>